<proteinExistence type="inferred from homology"/>
<comment type="caution">
    <text evidence="9">The sequence shown here is derived from an EMBL/GenBank/DDBJ whole genome shotgun (WGS) entry which is preliminary data.</text>
</comment>
<reference evidence="9 10" key="1">
    <citation type="submission" date="2022-05" db="EMBL/GenBank/DDBJ databases">
        <authorList>
            <consortium name="Genoscope - CEA"/>
            <person name="William W."/>
        </authorList>
    </citation>
    <scope>NUCLEOTIDE SEQUENCE [LARGE SCALE GENOMIC DNA]</scope>
</reference>
<feature type="transmembrane region" description="Helical" evidence="7">
    <location>
        <begin position="16"/>
        <end position="40"/>
    </location>
</feature>
<evidence type="ECO:0000256" key="3">
    <source>
        <dbReference type="ARBA" id="ARBA00022692"/>
    </source>
</evidence>
<evidence type="ECO:0000256" key="4">
    <source>
        <dbReference type="ARBA" id="ARBA00022989"/>
    </source>
</evidence>
<feature type="transmembrane region" description="Helical" evidence="7">
    <location>
        <begin position="134"/>
        <end position="156"/>
    </location>
</feature>
<accession>A0ABN8N9M7</accession>
<keyword evidence="3 7" id="KW-0812">Transmembrane</keyword>
<evidence type="ECO:0000313" key="10">
    <source>
        <dbReference type="Proteomes" id="UP001159427"/>
    </source>
</evidence>
<dbReference type="EC" id="2.3.1.225" evidence="7"/>
<evidence type="ECO:0000256" key="7">
    <source>
        <dbReference type="RuleBase" id="RU079119"/>
    </source>
</evidence>
<evidence type="ECO:0000256" key="1">
    <source>
        <dbReference type="ARBA" id="ARBA00004141"/>
    </source>
</evidence>
<evidence type="ECO:0000313" key="9">
    <source>
        <dbReference type="EMBL" id="CAH3046304.1"/>
    </source>
</evidence>
<evidence type="ECO:0000256" key="5">
    <source>
        <dbReference type="ARBA" id="ARBA00023136"/>
    </source>
</evidence>
<evidence type="ECO:0000259" key="8">
    <source>
        <dbReference type="Pfam" id="PF01529"/>
    </source>
</evidence>
<comment type="domain">
    <text evidence="7">The DHHC domain is required for palmitoyltransferase activity.</text>
</comment>
<keyword evidence="4 7" id="KW-1133">Transmembrane helix</keyword>
<evidence type="ECO:0000256" key="6">
    <source>
        <dbReference type="ARBA" id="ARBA00023315"/>
    </source>
</evidence>
<name>A0ABN8N9M7_9CNID</name>
<gene>
    <name evidence="9" type="ORF">PEVE_00041210</name>
</gene>
<keyword evidence="5 7" id="KW-0472">Membrane</keyword>
<comment type="catalytic activity">
    <reaction evidence="7">
        <text>L-cysteinyl-[protein] + hexadecanoyl-CoA = S-hexadecanoyl-L-cysteinyl-[protein] + CoA</text>
        <dbReference type="Rhea" id="RHEA:36683"/>
        <dbReference type="Rhea" id="RHEA-COMP:10131"/>
        <dbReference type="Rhea" id="RHEA-COMP:11032"/>
        <dbReference type="ChEBI" id="CHEBI:29950"/>
        <dbReference type="ChEBI" id="CHEBI:57287"/>
        <dbReference type="ChEBI" id="CHEBI:57379"/>
        <dbReference type="ChEBI" id="CHEBI:74151"/>
        <dbReference type="EC" id="2.3.1.225"/>
    </reaction>
</comment>
<keyword evidence="10" id="KW-1185">Reference proteome</keyword>
<organism evidence="9 10">
    <name type="scientific">Porites evermanni</name>
    <dbReference type="NCBI Taxonomy" id="104178"/>
    <lineage>
        <taxon>Eukaryota</taxon>
        <taxon>Metazoa</taxon>
        <taxon>Cnidaria</taxon>
        <taxon>Anthozoa</taxon>
        <taxon>Hexacorallia</taxon>
        <taxon>Scleractinia</taxon>
        <taxon>Fungiina</taxon>
        <taxon>Poritidae</taxon>
        <taxon>Porites</taxon>
    </lineage>
</organism>
<dbReference type="Proteomes" id="UP001159427">
    <property type="component" value="Unassembled WGS sequence"/>
</dbReference>
<evidence type="ECO:0000256" key="2">
    <source>
        <dbReference type="ARBA" id="ARBA00022679"/>
    </source>
</evidence>
<comment type="subcellular location">
    <subcellularLocation>
        <location evidence="1">Membrane</location>
        <topology evidence="1">Multi-pass membrane protein</topology>
    </subcellularLocation>
</comment>
<feature type="transmembrane region" description="Helical" evidence="7">
    <location>
        <begin position="243"/>
        <end position="261"/>
    </location>
</feature>
<keyword evidence="2 7" id="KW-0808">Transferase</keyword>
<dbReference type="PROSITE" id="PS50216">
    <property type="entry name" value="DHHC"/>
    <property type="match status" value="1"/>
</dbReference>
<protein>
    <recommendedName>
        <fullName evidence="7">Palmitoyltransferase</fullName>
        <ecNumber evidence="7">2.3.1.225</ecNumber>
    </recommendedName>
</protein>
<feature type="transmembrane region" description="Helical" evidence="7">
    <location>
        <begin position="47"/>
        <end position="68"/>
    </location>
</feature>
<comment type="similarity">
    <text evidence="7">Belongs to the DHHC palmitoyltransferase family.</text>
</comment>
<sequence length="285" mass="32980">MGKFSQSTVFTTHSMAVGYFIVMWVIALWLEIFEVLPFLFQNSTQLLAVNLVLFIYAMISVIGNYYYLVTTDTSSETNGALNEERDGVFYCQSCARNSPPRAHHCSLCDRCILGRDHHCYFAGTCIGHANARFFVVYDFFVFITSAYVVVINLIYLHQIIGPFIPLSFEAICKIVPLLTVFKLWSGSVTLFHFLVIVVTWLGIMHVLGCSACFFFQMSLIFAGQTTYEWQHNIFIYDQGWRKNFLGICGSMWYLWWLFPVFQMQKLASKEEDNFTQYNSKISKYI</sequence>
<dbReference type="InterPro" id="IPR001594">
    <property type="entry name" value="Palmitoyltrfase_DHHC"/>
</dbReference>
<keyword evidence="6 7" id="KW-0012">Acyltransferase</keyword>
<dbReference type="Pfam" id="PF01529">
    <property type="entry name" value="DHHC"/>
    <property type="match status" value="1"/>
</dbReference>
<dbReference type="InterPro" id="IPR039859">
    <property type="entry name" value="PFA4/ZDH16/20/ERF2-like"/>
</dbReference>
<dbReference type="EMBL" id="CALNXI010000778">
    <property type="protein sequence ID" value="CAH3046304.1"/>
    <property type="molecule type" value="Genomic_DNA"/>
</dbReference>
<feature type="domain" description="Palmitoyltransferase DHHC" evidence="8">
    <location>
        <begin position="90"/>
        <end position="231"/>
    </location>
</feature>
<dbReference type="PANTHER" id="PTHR12246">
    <property type="entry name" value="PALMITOYLTRANSFERASE ZDHHC16"/>
    <property type="match status" value="1"/>
</dbReference>
<feature type="transmembrane region" description="Helical" evidence="7">
    <location>
        <begin position="190"/>
        <end position="222"/>
    </location>
</feature>